<organism evidence="2 3">
    <name type="scientific">Aquipseudomonas alcaligenes</name>
    <name type="common">Pseudomonas alcaligenes</name>
    <dbReference type="NCBI Taxonomy" id="43263"/>
    <lineage>
        <taxon>Bacteria</taxon>
        <taxon>Pseudomonadati</taxon>
        <taxon>Pseudomonadota</taxon>
        <taxon>Gammaproteobacteria</taxon>
        <taxon>Pseudomonadales</taxon>
        <taxon>Pseudomonadaceae</taxon>
        <taxon>Aquipseudomonas</taxon>
    </lineage>
</organism>
<feature type="domain" description="ABM" evidence="1">
    <location>
        <begin position="5"/>
        <end position="94"/>
    </location>
</feature>
<dbReference type="PANTHER" id="PTHR33336:SF3">
    <property type="entry name" value="ABM DOMAIN-CONTAINING PROTEIN"/>
    <property type="match status" value="1"/>
</dbReference>
<keyword evidence="2" id="KW-0560">Oxidoreductase</keyword>
<proteinExistence type="predicted"/>
<evidence type="ECO:0000313" key="3">
    <source>
        <dbReference type="Proteomes" id="UP000744555"/>
    </source>
</evidence>
<accession>A0ABR7RXB3</accession>
<dbReference type="PROSITE" id="PS51725">
    <property type="entry name" value="ABM"/>
    <property type="match status" value="1"/>
</dbReference>
<evidence type="ECO:0000313" key="2">
    <source>
        <dbReference type="EMBL" id="MBC9249972.1"/>
    </source>
</evidence>
<dbReference type="InterPro" id="IPR011008">
    <property type="entry name" value="Dimeric_a/b-barrel"/>
</dbReference>
<keyword evidence="3" id="KW-1185">Reference proteome</keyword>
<dbReference type="SUPFAM" id="SSF54909">
    <property type="entry name" value="Dimeric alpha+beta barrel"/>
    <property type="match status" value="1"/>
</dbReference>
<gene>
    <name evidence="2" type="ORF">A9179_06745</name>
</gene>
<dbReference type="Gene3D" id="3.30.70.100">
    <property type="match status" value="1"/>
</dbReference>
<keyword evidence="2" id="KW-0503">Monooxygenase</keyword>
<sequence length="112" mass="12881">MTSPYGFILHAHTRPEQAEAFAALFSAYVEPSRAEAGCIEYHMLRDAQDPSLFIFFEVWASKEHLAVHSALPHMQRFHEQRMDYLRRDFEIREIEMLSASSAARPEVAVAGR</sequence>
<dbReference type="InterPro" id="IPR050744">
    <property type="entry name" value="AI-2_Isomerase_LsrG"/>
</dbReference>
<dbReference type="GO" id="GO:0004497">
    <property type="term" value="F:monooxygenase activity"/>
    <property type="evidence" value="ECO:0007669"/>
    <property type="project" value="UniProtKB-KW"/>
</dbReference>
<dbReference type="InterPro" id="IPR007138">
    <property type="entry name" value="ABM_dom"/>
</dbReference>
<dbReference type="EMBL" id="LZEU01000001">
    <property type="protein sequence ID" value="MBC9249972.1"/>
    <property type="molecule type" value="Genomic_DNA"/>
</dbReference>
<dbReference type="RefSeq" id="WP_187805083.1">
    <property type="nucleotide sequence ID" value="NZ_LZEU01000001.1"/>
</dbReference>
<evidence type="ECO:0000259" key="1">
    <source>
        <dbReference type="PROSITE" id="PS51725"/>
    </source>
</evidence>
<dbReference type="Pfam" id="PF03992">
    <property type="entry name" value="ABM"/>
    <property type="match status" value="1"/>
</dbReference>
<protein>
    <submittedName>
        <fullName evidence="2">Antibiotic biosynthesis monooxygenase</fullName>
    </submittedName>
</protein>
<reference evidence="2 3" key="1">
    <citation type="submission" date="2016-06" db="EMBL/GenBank/DDBJ databases">
        <authorList>
            <person name="Ramos C."/>
            <person name="Pintado A."/>
            <person name="Crespo-Gomez J.I."/>
        </authorList>
    </citation>
    <scope>NUCLEOTIDE SEQUENCE [LARGE SCALE GENOMIC DNA]</scope>
    <source>
        <strain evidence="2 3">AVO110</strain>
    </source>
</reference>
<name>A0ABR7RXB3_AQUAC</name>
<dbReference type="PANTHER" id="PTHR33336">
    <property type="entry name" value="QUINOL MONOOXYGENASE YGIN-RELATED"/>
    <property type="match status" value="1"/>
</dbReference>
<comment type="caution">
    <text evidence="2">The sequence shown here is derived from an EMBL/GenBank/DDBJ whole genome shotgun (WGS) entry which is preliminary data.</text>
</comment>
<dbReference type="Proteomes" id="UP000744555">
    <property type="component" value="Unassembled WGS sequence"/>
</dbReference>